<sequence length="210" mass="22962">MASRQHTRWPPTMDKILIELLLEKTINVSGRMSRNGWETGTLIEVIAILNRRLNLSIGVDHAHPKARHLRGRMFPHFPQVCVIFGYDYSHHTVNVGESFGPVLGETSQAESVLGETFGDTEVESGENFGGHGESSSVVDDTTPSPLQYFRMRCNPLVVVCGGWWGCWDVGGVSLCGLLLCNCEGSRVLTCVLRCAIVCEVCAASVWAAAV</sequence>
<gene>
    <name evidence="1" type="ORF">IFM89_015940</name>
</gene>
<keyword evidence="2" id="KW-1185">Reference proteome</keyword>
<evidence type="ECO:0000313" key="2">
    <source>
        <dbReference type="Proteomes" id="UP000631114"/>
    </source>
</evidence>
<reference evidence="1 2" key="1">
    <citation type="submission" date="2020-10" db="EMBL/GenBank/DDBJ databases">
        <title>The Coptis chinensis genome and diversification of protoberbering-type alkaloids.</title>
        <authorList>
            <person name="Wang B."/>
            <person name="Shu S."/>
            <person name="Song C."/>
            <person name="Liu Y."/>
        </authorList>
    </citation>
    <scope>NUCLEOTIDE SEQUENCE [LARGE SCALE GENOMIC DNA]</scope>
    <source>
        <strain evidence="1">HL-2020</strain>
        <tissue evidence="1">Leaf</tissue>
    </source>
</reference>
<name>A0A835HDA5_9MAGN</name>
<dbReference type="AlphaFoldDB" id="A0A835HDA5"/>
<dbReference type="EMBL" id="JADFTS010000007">
    <property type="protein sequence ID" value="KAF9597111.1"/>
    <property type="molecule type" value="Genomic_DNA"/>
</dbReference>
<dbReference type="Proteomes" id="UP000631114">
    <property type="component" value="Unassembled WGS sequence"/>
</dbReference>
<accession>A0A835HDA5</accession>
<organism evidence="1 2">
    <name type="scientific">Coptis chinensis</name>
    <dbReference type="NCBI Taxonomy" id="261450"/>
    <lineage>
        <taxon>Eukaryota</taxon>
        <taxon>Viridiplantae</taxon>
        <taxon>Streptophyta</taxon>
        <taxon>Embryophyta</taxon>
        <taxon>Tracheophyta</taxon>
        <taxon>Spermatophyta</taxon>
        <taxon>Magnoliopsida</taxon>
        <taxon>Ranunculales</taxon>
        <taxon>Ranunculaceae</taxon>
        <taxon>Coptidoideae</taxon>
        <taxon>Coptis</taxon>
    </lineage>
</organism>
<proteinExistence type="predicted"/>
<protein>
    <submittedName>
        <fullName evidence="1">Uncharacterized protein</fullName>
    </submittedName>
</protein>
<evidence type="ECO:0000313" key="1">
    <source>
        <dbReference type="EMBL" id="KAF9597111.1"/>
    </source>
</evidence>
<comment type="caution">
    <text evidence="1">The sequence shown here is derived from an EMBL/GenBank/DDBJ whole genome shotgun (WGS) entry which is preliminary data.</text>
</comment>